<dbReference type="OrthoDB" id="9781415at2"/>
<dbReference type="InterPro" id="IPR029033">
    <property type="entry name" value="His_PPase_superfam"/>
</dbReference>
<reference evidence="1 2" key="1">
    <citation type="submission" date="2006-10" db="EMBL/GenBank/DDBJ databases">
        <title>Complete sequence of Syntrophobacter fumaroxidans MPOB.</title>
        <authorList>
            <consortium name="US DOE Joint Genome Institute"/>
            <person name="Copeland A."/>
            <person name="Lucas S."/>
            <person name="Lapidus A."/>
            <person name="Barry K."/>
            <person name="Detter J.C."/>
            <person name="Glavina del Rio T."/>
            <person name="Hammon N."/>
            <person name="Israni S."/>
            <person name="Pitluck S."/>
            <person name="Goltsman E.G."/>
            <person name="Martinez M."/>
            <person name="Schmutz J."/>
            <person name="Larimer F."/>
            <person name="Land M."/>
            <person name="Hauser L."/>
            <person name="Kyrpides N."/>
            <person name="Kim E."/>
            <person name="Boone D.R."/>
            <person name="Brockman F."/>
            <person name="Culley D."/>
            <person name="Ferry J."/>
            <person name="Gunsalus R."/>
            <person name="McInerney M.J."/>
            <person name="Morrison M."/>
            <person name="Plugge C."/>
            <person name="Rohlin L."/>
            <person name="Scholten J."/>
            <person name="Sieber J."/>
            <person name="Stams A.J.M."/>
            <person name="Worm P."/>
            <person name="Henstra A.M."/>
            <person name="Richardson P."/>
        </authorList>
    </citation>
    <scope>NUCLEOTIDE SEQUENCE [LARGE SCALE GENOMIC DNA]</scope>
    <source>
        <strain evidence="2">DSM 10017 / MPOB</strain>
    </source>
</reference>
<evidence type="ECO:0000313" key="2">
    <source>
        <dbReference type="Proteomes" id="UP000001784"/>
    </source>
</evidence>
<organism evidence="1 2">
    <name type="scientific">Syntrophobacter fumaroxidans (strain DSM 10017 / MPOB)</name>
    <dbReference type="NCBI Taxonomy" id="335543"/>
    <lineage>
        <taxon>Bacteria</taxon>
        <taxon>Pseudomonadati</taxon>
        <taxon>Thermodesulfobacteriota</taxon>
        <taxon>Syntrophobacteria</taxon>
        <taxon>Syntrophobacterales</taxon>
        <taxon>Syntrophobacteraceae</taxon>
        <taxon>Syntrophobacter</taxon>
    </lineage>
</organism>
<dbReference type="InterPro" id="IPR013078">
    <property type="entry name" value="His_Pase_superF_clade-1"/>
</dbReference>
<dbReference type="AlphaFoldDB" id="A0LET7"/>
<dbReference type="GO" id="GO:0016791">
    <property type="term" value="F:phosphatase activity"/>
    <property type="evidence" value="ECO:0007669"/>
    <property type="project" value="TreeGrafter"/>
</dbReference>
<dbReference type="eggNOG" id="COG0406">
    <property type="taxonomic scope" value="Bacteria"/>
</dbReference>
<name>A0LET7_SYNFM</name>
<evidence type="ECO:0000313" key="1">
    <source>
        <dbReference type="EMBL" id="ABK15939.1"/>
    </source>
</evidence>
<dbReference type="HOGENOM" id="CLU_033323_8_0_7"/>
<dbReference type="STRING" id="335543.Sfum_0238"/>
<gene>
    <name evidence="1" type="ordered locus">Sfum_0238</name>
</gene>
<dbReference type="InParanoid" id="A0LET7"/>
<dbReference type="Gene3D" id="3.40.50.1240">
    <property type="entry name" value="Phosphoglycerate mutase-like"/>
    <property type="match status" value="1"/>
</dbReference>
<dbReference type="RefSeq" id="WP_011697112.1">
    <property type="nucleotide sequence ID" value="NC_008554.1"/>
</dbReference>
<proteinExistence type="predicted"/>
<dbReference type="FunCoup" id="A0LET7">
    <property type="interactions" value="585"/>
</dbReference>
<dbReference type="InterPro" id="IPR050275">
    <property type="entry name" value="PGM_Phosphatase"/>
</dbReference>
<dbReference type="PANTHER" id="PTHR48100">
    <property type="entry name" value="BROAD-SPECIFICITY PHOSPHATASE YOR283W-RELATED"/>
    <property type="match status" value="1"/>
</dbReference>
<dbReference type="Proteomes" id="UP000001784">
    <property type="component" value="Chromosome"/>
</dbReference>
<dbReference type="EMBL" id="CP000478">
    <property type="protein sequence ID" value="ABK15939.1"/>
    <property type="molecule type" value="Genomic_DNA"/>
</dbReference>
<keyword evidence="2" id="KW-1185">Reference proteome</keyword>
<dbReference type="PANTHER" id="PTHR48100:SF59">
    <property type="entry name" value="ADENOSYLCOBALAMIN_ALPHA-RIBAZOLE PHOSPHATASE"/>
    <property type="match status" value="1"/>
</dbReference>
<sequence>MSRILLIRHAHTDMIGVALSGRMPGVCLSNRGREQAERLAADFVQVPLDVICSSPLERTLETAQAISGTTGAPVEIRDGLIEIDYGEWTGWKLTDLMTDEQWRMFRSFHGGMRIPGGEHIDEVRVRMVGEVEELQRRFPTGVVALVSHADPIRAVLAHYAGIPPELSHRVTISLASVSVLAMNDGPPRILCINRTEDLRHYLEA</sequence>
<accession>A0LET7</accession>
<dbReference type="KEGG" id="sfu:Sfum_0238"/>
<dbReference type="SMART" id="SM00855">
    <property type="entry name" value="PGAM"/>
    <property type="match status" value="1"/>
</dbReference>
<dbReference type="Pfam" id="PF00300">
    <property type="entry name" value="His_Phos_1"/>
    <property type="match status" value="1"/>
</dbReference>
<dbReference type="CDD" id="cd07067">
    <property type="entry name" value="HP_PGM_like"/>
    <property type="match status" value="1"/>
</dbReference>
<dbReference type="SUPFAM" id="SSF53254">
    <property type="entry name" value="Phosphoglycerate mutase-like"/>
    <property type="match status" value="1"/>
</dbReference>
<protein>
    <submittedName>
        <fullName evidence="1">Phosphoglycerate mutase</fullName>
    </submittedName>
</protein>
<dbReference type="GO" id="GO:0005737">
    <property type="term" value="C:cytoplasm"/>
    <property type="evidence" value="ECO:0007669"/>
    <property type="project" value="TreeGrafter"/>
</dbReference>